<keyword evidence="2" id="KW-1185">Reference proteome</keyword>
<comment type="caution">
    <text evidence="1">The sequence shown here is derived from an EMBL/GenBank/DDBJ whole genome shotgun (WGS) entry which is preliminary data.</text>
</comment>
<feature type="non-terminal residue" evidence="1">
    <location>
        <position position="68"/>
    </location>
</feature>
<dbReference type="EMBL" id="QNUK01000191">
    <property type="protein sequence ID" value="KAF5898677.1"/>
    <property type="molecule type" value="Genomic_DNA"/>
</dbReference>
<evidence type="ECO:0000313" key="1">
    <source>
        <dbReference type="EMBL" id="KAF5898677.1"/>
    </source>
</evidence>
<name>A0A8J4UIW9_CLAMG</name>
<organism evidence="1 2">
    <name type="scientific">Clarias magur</name>
    <name type="common">Asian catfish</name>
    <name type="synonym">Macropteronotus magur</name>
    <dbReference type="NCBI Taxonomy" id="1594786"/>
    <lineage>
        <taxon>Eukaryota</taxon>
        <taxon>Metazoa</taxon>
        <taxon>Chordata</taxon>
        <taxon>Craniata</taxon>
        <taxon>Vertebrata</taxon>
        <taxon>Euteleostomi</taxon>
        <taxon>Actinopterygii</taxon>
        <taxon>Neopterygii</taxon>
        <taxon>Teleostei</taxon>
        <taxon>Ostariophysi</taxon>
        <taxon>Siluriformes</taxon>
        <taxon>Clariidae</taxon>
        <taxon>Clarias</taxon>
    </lineage>
</organism>
<accession>A0A8J4UIW9</accession>
<gene>
    <name evidence="1" type="ORF">DAT39_011595</name>
</gene>
<reference evidence="1" key="1">
    <citation type="submission" date="2020-07" db="EMBL/GenBank/DDBJ databases">
        <title>Clarias magur genome sequencing, assembly and annotation.</title>
        <authorList>
            <person name="Kushwaha B."/>
            <person name="Kumar R."/>
            <person name="Das P."/>
            <person name="Joshi C.G."/>
            <person name="Kumar D."/>
            <person name="Nagpure N.S."/>
            <person name="Pandey M."/>
            <person name="Agarwal S."/>
            <person name="Srivastava S."/>
            <person name="Singh M."/>
            <person name="Sahoo L."/>
            <person name="Jayasankar P."/>
            <person name="Meher P.K."/>
            <person name="Koringa P.G."/>
            <person name="Iquebal M.A."/>
            <person name="Das S.P."/>
            <person name="Bit A."/>
            <person name="Patnaik S."/>
            <person name="Patel N."/>
            <person name="Shah T.M."/>
            <person name="Hinsu A."/>
            <person name="Jena J.K."/>
        </authorList>
    </citation>
    <scope>NUCLEOTIDE SEQUENCE</scope>
    <source>
        <strain evidence="1">CIFAMagur01</strain>
        <tissue evidence="1">Testis</tissue>
    </source>
</reference>
<protein>
    <submittedName>
        <fullName evidence="1">Uncharacterized protein</fullName>
    </submittedName>
</protein>
<proteinExistence type="predicted"/>
<dbReference type="AlphaFoldDB" id="A0A8J4UIW9"/>
<dbReference type="Proteomes" id="UP000727407">
    <property type="component" value="Unassembled WGS sequence"/>
</dbReference>
<evidence type="ECO:0000313" key="2">
    <source>
        <dbReference type="Proteomes" id="UP000727407"/>
    </source>
</evidence>
<sequence length="68" mass="8529">MDEIMDCSWTRKQREERERVISNSHRLCRSFRREKEEREAHRGRVNEELTEDLKEDKRIGKLKKDLWR</sequence>